<dbReference type="InterPro" id="IPR013785">
    <property type="entry name" value="Aldolase_TIM"/>
</dbReference>
<evidence type="ECO:0000256" key="7">
    <source>
        <dbReference type="ARBA" id="ARBA00023004"/>
    </source>
</evidence>
<keyword evidence="3" id="KW-0004">4Fe-4S</keyword>
<dbReference type="InterPro" id="IPR010505">
    <property type="entry name" value="MoaA_twitch"/>
</dbReference>
<gene>
    <name evidence="14" type="primary">moaA</name>
    <name evidence="14" type="ORF">NK118_05200</name>
</gene>
<dbReference type="Gene3D" id="3.20.20.70">
    <property type="entry name" value="Aldolase class I"/>
    <property type="match status" value="1"/>
</dbReference>
<accession>A0ABT1EG24</accession>
<evidence type="ECO:0000256" key="12">
    <source>
        <dbReference type="ARBA" id="ARBA00048697"/>
    </source>
</evidence>
<dbReference type="PROSITE" id="PS51918">
    <property type="entry name" value="RADICAL_SAM"/>
    <property type="match status" value="1"/>
</dbReference>
<evidence type="ECO:0000313" key="14">
    <source>
        <dbReference type="EMBL" id="MCP1109649.1"/>
    </source>
</evidence>
<dbReference type="PROSITE" id="PS01305">
    <property type="entry name" value="MOAA_NIFB_PQQE"/>
    <property type="match status" value="1"/>
</dbReference>
<dbReference type="PANTHER" id="PTHR22960">
    <property type="entry name" value="MOLYBDOPTERIN COFACTOR SYNTHESIS PROTEIN A"/>
    <property type="match status" value="1"/>
</dbReference>
<keyword evidence="10" id="KW-0501">Molybdenum cofactor biosynthesis</keyword>
<sequence length="323" mass="36421">MKDQYNREIEYMRVSVTDRCNMRCLYCMPRGVIKGAHQDILTYEEILQICEAGVLLGIKKYKITGGEPLARKDCPDFIRRLKSLNGVEQVTLTTNGIFLDEHLSELKQSSIDGINISIDSLDEERYRQITGTNLSTVKGIIKVLERGVELGIKMKVNAVLLKENRPDIIKLASLAREYPVDVRFIELMPIGEGALLKGPQMDPALNILKERWPDLQATSEKTGNGPAHYYTSESLQGKIGFIDAISHRFCDECNRVRLTSLGMLKPCLCYEAGTDLRNLLRAGASTAELTEAMKVCIYGKPRAHSFQEKEQITEYRRMNEIGG</sequence>
<feature type="domain" description="Radical SAM core" evidence="13">
    <location>
        <begin position="4"/>
        <end position="226"/>
    </location>
</feature>
<dbReference type="SUPFAM" id="SSF102114">
    <property type="entry name" value="Radical SAM enzymes"/>
    <property type="match status" value="1"/>
</dbReference>
<keyword evidence="5" id="KW-0479">Metal-binding</keyword>
<dbReference type="RefSeq" id="WP_262068530.1">
    <property type="nucleotide sequence ID" value="NZ_JAMXOC010000005.1"/>
</dbReference>
<dbReference type="SFLD" id="SFLDG01383">
    <property type="entry name" value="cyclic_pyranopterin_phosphate"/>
    <property type="match status" value="1"/>
</dbReference>
<dbReference type="Proteomes" id="UP001523565">
    <property type="component" value="Unassembled WGS sequence"/>
</dbReference>
<organism evidence="14 15">
    <name type="scientific">Ohessyouella blattaphilus</name>
    <dbReference type="NCBI Taxonomy" id="2949333"/>
    <lineage>
        <taxon>Bacteria</taxon>
        <taxon>Bacillati</taxon>
        <taxon>Bacillota</taxon>
        <taxon>Clostridia</taxon>
        <taxon>Lachnospirales</taxon>
        <taxon>Lachnospiraceae</taxon>
        <taxon>Ohessyouella</taxon>
    </lineage>
</organism>
<evidence type="ECO:0000256" key="5">
    <source>
        <dbReference type="ARBA" id="ARBA00022723"/>
    </source>
</evidence>
<evidence type="ECO:0000256" key="8">
    <source>
        <dbReference type="ARBA" id="ARBA00023014"/>
    </source>
</evidence>
<dbReference type="EMBL" id="JAMZFV010000005">
    <property type="protein sequence ID" value="MCP1109649.1"/>
    <property type="molecule type" value="Genomic_DNA"/>
</dbReference>
<protein>
    <recommendedName>
        <fullName evidence="2">GTP 3',8-cyclase</fullName>
        <ecNumber evidence="2">4.1.99.22</ecNumber>
    </recommendedName>
</protein>
<keyword evidence="4" id="KW-0949">S-adenosyl-L-methionine</keyword>
<keyword evidence="15" id="KW-1185">Reference proteome</keyword>
<evidence type="ECO:0000256" key="1">
    <source>
        <dbReference type="ARBA" id="ARBA00001966"/>
    </source>
</evidence>
<evidence type="ECO:0000313" key="15">
    <source>
        <dbReference type="Proteomes" id="UP001523565"/>
    </source>
</evidence>
<dbReference type="CDD" id="cd01335">
    <property type="entry name" value="Radical_SAM"/>
    <property type="match status" value="1"/>
</dbReference>
<evidence type="ECO:0000256" key="9">
    <source>
        <dbReference type="ARBA" id="ARBA00023134"/>
    </source>
</evidence>
<proteinExistence type="predicted"/>
<keyword evidence="6" id="KW-0547">Nucleotide-binding</keyword>
<keyword evidence="11 14" id="KW-0456">Lyase</keyword>
<name>A0ABT1EG24_9FIRM</name>
<dbReference type="SFLD" id="SFLDS00029">
    <property type="entry name" value="Radical_SAM"/>
    <property type="match status" value="1"/>
</dbReference>
<evidence type="ECO:0000256" key="3">
    <source>
        <dbReference type="ARBA" id="ARBA00022485"/>
    </source>
</evidence>
<dbReference type="InterPro" id="IPR050105">
    <property type="entry name" value="MoCo_biosynth_MoaA/MoaC"/>
</dbReference>
<dbReference type="InterPro" id="IPR058240">
    <property type="entry name" value="rSAM_sf"/>
</dbReference>
<comment type="cofactor">
    <cofactor evidence="1">
        <name>[4Fe-4S] cluster</name>
        <dbReference type="ChEBI" id="CHEBI:49883"/>
    </cofactor>
</comment>
<evidence type="ECO:0000259" key="13">
    <source>
        <dbReference type="PROSITE" id="PS51918"/>
    </source>
</evidence>
<dbReference type="SMART" id="SM00729">
    <property type="entry name" value="Elp3"/>
    <property type="match status" value="1"/>
</dbReference>
<evidence type="ECO:0000256" key="2">
    <source>
        <dbReference type="ARBA" id="ARBA00012167"/>
    </source>
</evidence>
<comment type="caution">
    <text evidence="14">The sequence shown here is derived from an EMBL/GenBank/DDBJ whole genome shotgun (WGS) entry which is preliminary data.</text>
</comment>
<dbReference type="PANTHER" id="PTHR22960:SF0">
    <property type="entry name" value="MOLYBDENUM COFACTOR BIOSYNTHESIS PROTEIN 1"/>
    <property type="match status" value="1"/>
</dbReference>
<evidence type="ECO:0000256" key="10">
    <source>
        <dbReference type="ARBA" id="ARBA00023150"/>
    </source>
</evidence>
<dbReference type="Pfam" id="PF06463">
    <property type="entry name" value="Mob_synth_C"/>
    <property type="match status" value="1"/>
</dbReference>
<evidence type="ECO:0000256" key="4">
    <source>
        <dbReference type="ARBA" id="ARBA00022691"/>
    </source>
</evidence>
<comment type="catalytic activity">
    <reaction evidence="12">
        <text>GTP + AH2 + S-adenosyl-L-methionine = (8S)-3',8-cyclo-7,8-dihydroguanosine 5'-triphosphate + 5'-deoxyadenosine + L-methionine + A + H(+)</text>
        <dbReference type="Rhea" id="RHEA:49576"/>
        <dbReference type="ChEBI" id="CHEBI:13193"/>
        <dbReference type="ChEBI" id="CHEBI:15378"/>
        <dbReference type="ChEBI" id="CHEBI:17319"/>
        <dbReference type="ChEBI" id="CHEBI:17499"/>
        <dbReference type="ChEBI" id="CHEBI:37565"/>
        <dbReference type="ChEBI" id="CHEBI:57844"/>
        <dbReference type="ChEBI" id="CHEBI:59789"/>
        <dbReference type="ChEBI" id="CHEBI:131766"/>
        <dbReference type="EC" id="4.1.99.22"/>
    </reaction>
</comment>
<dbReference type="InterPro" id="IPR000385">
    <property type="entry name" value="MoaA_NifB_PqqE_Fe-S-bd_CS"/>
</dbReference>
<dbReference type="CDD" id="cd21117">
    <property type="entry name" value="Twitch_MoaA"/>
    <property type="match status" value="1"/>
</dbReference>
<dbReference type="SFLD" id="SFLDG01386">
    <property type="entry name" value="main_SPASM_domain-containing"/>
    <property type="match status" value="1"/>
</dbReference>
<dbReference type="InterPro" id="IPR007197">
    <property type="entry name" value="rSAM"/>
</dbReference>
<dbReference type="InterPro" id="IPR040064">
    <property type="entry name" value="MoaA-like"/>
</dbReference>
<dbReference type="SFLD" id="SFLDG01067">
    <property type="entry name" value="SPASM/twitch_domain_containing"/>
    <property type="match status" value="1"/>
</dbReference>
<dbReference type="EC" id="4.1.99.22" evidence="2"/>
<dbReference type="InterPro" id="IPR013483">
    <property type="entry name" value="MoaA"/>
</dbReference>
<evidence type="ECO:0000256" key="11">
    <source>
        <dbReference type="ARBA" id="ARBA00023239"/>
    </source>
</evidence>
<keyword evidence="9" id="KW-0342">GTP-binding</keyword>
<keyword evidence="7" id="KW-0408">Iron</keyword>
<dbReference type="Pfam" id="PF04055">
    <property type="entry name" value="Radical_SAM"/>
    <property type="match status" value="1"/>
</dbReference>
<dbReference type="NCBIfam" id="TIGR02666">
    <property type="entry name" value="moaA"/>
    <property type="match status" value="1"/>
</dbReference>
<evidence type="ECO:0000256" key="6">
    <source>
        <dbReference type="ARBA" id="ARBA00022741"/>
    </source>
</evidence>
<dbReference type="InterPro" id="IPR006638">
    <property type="entry name" value="Elp3/MiaA/NifB-like_rSAM"/>
</dbReference>
<dbReference type="GO" id="GO:0061798">
    <property type="term" value="F:GTP 3',8'-cyclase activity"/>
    <property type="evidence" value="ECO:0007669"/>
    <property type="project" value="UniProtKB-EC"/>
</dbReference>
<keyword evidence="8" id="KW-0411">Iron-sulfur</keyword>
<reference evidence="14 15" key="1">
    <citation type="journal article" date="2022" name="Genome Biol. Evol.">
        <title>Host diet, physiology and behaviors set the stage for Lachnospiraceae cladogenesis.</title>
        <authorList>
            <person name="Vera-Ponce De Leon A."/>
            <person name="Schneider M."/>
            <person name="Jahnes B.C."/>
            <person name="Sadowski V."/>
            <person name="Camuy-Velez L.A."/>
            <person name="Duan J."/>
            <person name="Sabree Z.L."/>
        </authorList>
    </citation>
    <scope>NUCLEOTIDE SEQUENCE [LARGE SCALE GENOMIC DNA]</scope>
    <source>
        <strain evidence="14 15">PAL227</strain>
    </source>
</reference>